<accession>A0A6H9WPU4</accession>
<reference evidence="4 5" key="1">
    <citation type="submission" date="2019-09" db="EMBL/GenBank/DDBJ databases">
        <title>Phylogeny of genus Pseudoclavibacter and closely related genus.</title>
        <authorList>
            <person name="Li Y."/>
        </authorList>
    </citation>
    <scope>NUCLEOTIDE SEQUENCE [LARGE SCALE GENOMIC DNA]</scope>
    <source>
        <strain evidence="4 5">EGI 60007</strain>
    </source>
</reference>
<evidence type="ECO:0000259" key="3">
    <source>
        <dbReference type="Pfam" id="PF14230"/>
    </source>
</evidence>
<feature type="domain" description="DUF4333" evidence="3">
    <location>
        <begin position="43"/>
        <end position="119"/>
    </location>
</feature>
<feature type="region of interest" description="Disordered" evidence="1">
    <location>
        <begin position="1"/>
        <end position="22"/>
    </location>
</feature>
<feature type="transmembrane region" description="Helical" evidence="2">
    <location>
        <begin position="29"/>
        <end position="50"/>
    </location>
</feature>
<name>A0A6H9WPU4_9MICO</name>
<dbReference type="InterPro" id="IPR025637">
    <property type="entry name" value="DUF4333"/>
</dbReference>
<evidence type="ECO:0000313" key="4">
    <source>
        <dbReference type="EMBL" id="KAB1648997.1"/>
    </source>
</evidence>
<dbReference type="Proteomes" id="UP000431744">
    <property type="component" value="Unassembled WGS sequence"/>
</dbReference>
<gene>
    <name evidence="4" type="ORF">F8O04_01520</name>
</gene>
<proteinExistence type="predicted"/>
<dbReference type="OrthoDB" id="5150355at2"/>
<evidence type="ECO:0000256" key="1">
    <source>
        <dbReference type="SAM" id="MobiDB-lite"/>
    </source>
</evidence>
<evidence type="ECO:0000313" key="5">
    <source>
        <dbReference type="Proteomes" id="UP000431744"/>
    </source>
</evidence>
<keyword evidence="5" id="KW-1185">Reference proteome</keyword>
<dbReference type="EMBL" id="WBJY01000001">
    <property type="protein sequence ID" value="KAB1648997.1"/>
    <property type="molecule type" value="Genomic_DNA"/>
</dbReference>
<protein>
    <submittedName>
        <fullName evidence="4">DUF4333 domain-containing protein</fullName>
    </submittedName>
</protein>
<keyword evidence="2" id="KW-1133">Transmembrane helix</keyword>
<dbReference type="Pfam" id="PF14230">
    <property type="entry name" value="DUF4333"/>
    <property type="match status" value="1"/>
</dbReference>
<keyword evidence="2" id="KW-0472">Membrane</keyword>
<dbReference type="AlphaFoldDB" id="A0A6H9WPU4"/>
<evidence type="ECO:0000256" key="2">
    <source>
        <dbReference type="SAM" id="Phobius"/>
    </source>
</evidence>
<sequence length="128" mass="12687">MGGPAPMGAPGGPGGQGRPARRPGNALKVGLFAGLPLALVVGGLVGWLIGIAGAPGDLNPGAVQSEVTEVLRNDFGLSELEEVSCPDKIENTQGQSFQCTFDYGGQSQSVTVTISSGDGQLVVGAPAA</sequence>
<organism evidence="4 5">
    <name type="scientific">Pseudoclavibacter endophyticus</name>
    <dbReference type="NCBI Taxonomy" id="1778590"/>
    <lineage>
        <taxon>Bacteria</taxon>
        <taxon>Bacillati</taxon>
        <taxon>Actinomycetota</taxon>
        <taxon>Actinomycetes</taxon>
        <taxon>Micrococcales</taxon>
        <taxon>Microbacteriaceae</taxon>
        <taxon>Pseudoclavibacter</taxon>
    </lineage>
</organism>
<comment type="caution">
    <text evidence="4">The sequence shown here is derived from an EMBL/GenBank/DDBJ whole genome shotgun (WGS) entry which is preliminary data.</text>
</comment>
<feature type="compositionally biased region" description="Gly residues" evidence="1">
    <location>
        <begin position="1"/>
        <end position="17"/>
    </location>
</feature>
<keyword evidence="2" id="KW-0812">Transmembrane</keyword>